<gene>
    <name evidence="2" type="ORF">SAMN05444682_114158</name>
</gene>
<dbReference type="STRING" id="1477437.SAMN05444682_114158"/>
<dbReference type="SUPFAM" id="SSF88723">
    <property type="entry name" value="PIN domain-like"/>
    <property type="match status" value="1"/>
</dbReference>
<dbReference type="SMART" id="SM00670">
    <property type="entry name" value="PINc"/>
    <property type="match status" value="1"/>
</dbReference>
<reference evidence="2 3" key="1">
    <citation type="submission" date="2016-10" db="EMBL/GenBank/DDBJ databases">
        <authorList>
            <person name="de Groot N.N."/>
        </authorList>
    </citation>
    <scope>NUCLEOTIDE SEQUENCE [LARGE SCALE GENOMIC DNA]</scope>
    <source>
        <strain evidence="2 3">RK1</strain>
    </source>
</reference>
<dbReference type="Proteomes" id="UP000198670">
    <property type="component" value="Unassembled WGS sequence"/>
</dbReference>
<evidence type="ECO:0000313" key="3">
    <source>
        <dbReference type="Proteomes" id="UP000198670"/>
    </source>
</evidence>
<dbReference type="AlphaFoldDB" id="A0A1I3UKK6"/>
<dbReference type="InterPro" id="IPR002716">
    <property type="entry name" value="PIN_dom"/>
</dbReference>
<dbReference type="NCBIfam" id="TIGR00305">
    <property type="entry name" value="putative toxin-antitoxin system toxin component, PIN family"/>
    <property type="match status" value="1"/>
</dbReference>
<protein>
    <submittedName>
        <fullName evidence="2">Putative toxin-antitoxin system toxin component, PIN family</fullName>
    </submittedName>
</protein>
<evidence type="ECO:0000259" key="1">
    <source>
        <dbReference type="SMART" id="SM00670"/>
    </source>
</evidence>
<organism evidence="2 3">
    <name type="scientific">Parapedobacter indicus</name>
    <dbReference type="NCBI Taxonomy" id="1477437"/>
    <lineage>
        <taxon>Bacteria</taxon>
        <taxon>Pseudomonadati</taxon>
        <taxon>Bacteroidota</taxon>
        <taxon>Sphingobacteriia</taxon>
        <taxon>Sphingobacteriales</taxon>
        <taxon>Sphingobacteriaceae</taxon>
        <taxon>Parapedobacter</taxon>
    </lineage>
</organism>
<accession>A0A1I3UKK6</accession>
<dbReference type="InterPro" id="IPR002850">
    <property type="entry name" value="PIN_toxin-like"/>
</dbReference>
<proteinExistence type="predicted"/>
<dbReference type="Pfam" id="PF13470">
    <property type="entry name" value="PIN_3"/>
    <property type="match status" value="1"/>
</dbReference>
<sequence>MNCLLKMNKPIFVFDCNALISAHLIPKSISRKAFEKAMQAGILVRSPTTFLEFSTRFARSKFDKYLSLENRLAIVSAFKQQSLLIEPTVSIKAVDDPDDDKYLELAIASNAACIVSGDKHLLNLHPFENIPILSTADFFDKF</sequence>
<feature type="domain" description="PIN" evidence="1">
    <location>
        <begin position="10"/>
        <end position="123"/>
    </location>
</feature>
<evidence type="ECO:0000313" key="2">
    <source>
        <dbReference type="EMBL" id="SFJ82321.1"/>
    </source>
</evidence>
<keyword evidence="3" id="KW-1185">Reference proteome</keyword>
<dbReference type="PANTHER" id="PTHR34610">
    <property type="entry name" value="SSL7007 PROTEIN"/>
    <property type="match status" value="1"/>
</dbReference>
<dbReference type="OrthoDB" id="597986at2"/>
<dbReference type="PANTHER" id="PTHR34610:SF3">
    <property type="entry name" value="SSL7007 PROTEIN"/>
    <property type="match status" value="1"/>
</dbReference>
<name>A0A1I3UKK6_9SPHI</name>
<dbReference type="InterPro" id="IPR029060">
    <property type="entry name" value="PIN-like_dom_sf"/>
</dbReference>
<dbReference type="EMBL" id="FOQO01000014">
    <property type="protein sequence ID" value="SFJ82321.1"/>
    <property type="molecule type" value="Genomic_DNA"/>
</dbReference>